<dbReference type="eggNOG" id="COG0768">
    <property type="taxonomic scope" value="Bacteria"/>
</dbReference>
<evidence type="ECO:0000313" key="4">
    <source>
        <dbReference type="EMBL" id="AHH20319.1"/>
    </source>
</evidence>
<dbReference type="STRING" id="1415166.NONO_c55390"/>
<feature type="signal peptide" evidence="1">
    <location>
        <begin position="1"/>
        <end position="22"/>
    </location>
</feature>
<protein>
    <submittedName>
        <fullName evidence="4">Putative penicillin-binding protein</fullName>
    </submittedName>
</protein>
<evidence type="ECO:0000256" key="1">
    <source>
        <dbReference type="SAM" id="SignalP"/>
    </source>
</evidence>
<feature type="domain" description="Penicillin-binding protein transpeptidase" evidence="2">
    <location>
        <begin position="330"/>
        <end position="573"/>
    </location>
</feature>
<dbReference type="KEGG" id="nno:NONO_c55390"/>
<dbReference type="InterPro" id="IPR007887">
    <property type="entry name" value="MecA_N"/>
</dbReference>
<feature type="domain" description="NTF2-like N-terminal transpeptidase" evidence="3">
    <location>
        <begin position="38"/>
        <end position="145"/>
    </location>
</feature>
<dbReference type="InterPro" id="IPR032710">
    <property type="entry name" value="NTF2-like_dom_sf"/>
</dbReference>
<dbReference type="GO" id="GO:0008658">
    <property type="term" value="F:penicillin binding"/>
    <property type="evidence" value="ECO:0007669"/>
    <property type="project" value="InterPro"/>
</dbReference>
<keyword evidence="1" id="KW-0732">Signal</keyword>
<dbReference type="GO" id="GO:0071555">
    <property type="term" value="P:cell wall organization"/>
    <property type="evidence" value="ECO:0007669"/>
    <property type="project" value="TreeGrafter"/>
</dbReference>
<organism evidence="4 5">
    <name type="scientific">Nocardia nova SH22a</name>
    <dbReference type="NCBI Taxonomy" id="1415166"/>
    <lineage>
        <taxon>Bacteria</taxon>
        <taxon>Bacillati</taxon>
        <taxon>Actinomycetota</taxon>
        <taxon>Actinomycetes</taxon>
        <taxon>Mycobacteriales</taxon>
        <taxon>Nocardiaceae</taxon>
        <taxon>Nocardia</taxon>
    </lineage>
</organism>
<evidence type="ECO:0000259" key="3">
    <source>
        <dbReference type="Pfam" id="PF05223"/>
    </source>
</evidence>
<accession>W5TMG0</accession>
<sequence>MMSMSRSALRWGPRTLALCAAAAVVVATGACSTEARGPVAAADSFLSAFARHDPARAAAVTSRPEKAAAALDSAWRNLQAQQLSAHTGSARVTGDTATVDYTYEWTLPKNRIWTYTGQLQMGRSDGQWQVRWSASDIHPRLGDTQSLQLRTTPAPRARVNERSGSDVLVPGVAHRISFDAGAVPDPGYVAGALSTALKQFDDTLGGEAILAAAHKVTGPYLVASLSDREFDQVGGQVLGLPGVTIDRQADLMPVDRHFAPDLMTQIRKTVIDEVDGKAGWSVVMVNADGVDTDVLQEVPPQPAPSFALSIDRAVQNAAQRAVDAPREQTMMVVIQPSTGAILAVAQNEAADAVGPIATTGLYPPGSTFKTVTATAAMTAGIAEPDTVVPCPSRITVGERTIPNYDLFSLGDVPMSTAYERSCNTAFAKIASELPGDALPDAAARLGVGPDYTVAGLPTVSGSVPRTDDQVPRAEDGIGQGKVVVSPFGMALVAASVAHGAAPTPYLISGHETQVHGDRPPLSPEVVRGVQDMMRLVVTGGTAARIADQGEVFGKTGEAEVDGGSHSWFIGYRGDMAWATLLVKGGSSDNAVAVTRDMLAALPPGTA</sequence>
<dbReference type="InterPro" id="IPR012338">
    <property type="entry name" value="Beta-lactam/transpept-like"/>
</dbReference>
<dbReference type="SUPFAM" id="SSF56601">
    <property type="entry name" value="beta-lactamase/transpeptidase-like"/>
    <property type="match status" value="1"/>
</dbReference>
<dbReference type="SUPFAM" id="SSF54427">
    <property type="entry name" value="NTF2-like"/>
    <property type="match status" value="1"/>
</dbReference>
<dbReference type="InterPro" id="IPR001460">
    <property type="entry name" value="PCN-bd_Tpept"/>
</dbReference>
<dbReference type="Pfam" id="PF00905">
    <property type="entry name" value="Transpeptidase"/>
    <property type="match status" value="1"/>
</dbReference>
<dbReference type="InterPro" id="IPR050515">
    <property type="entry name" value="Beta-lactam/transpept"/>
</dbReference>
<feature type="chain" id="PRO_5039271429" evidence="1">
    <location>
        <begin position="23"/>
        <end position="606"/>
    </location>
</feature>
<dbReference type="PROSITE" id="PS51257">
    <property type="entry name" value="PROKAR_LIPOPROTEIN"/>
    <property type="match status" value="1"/>
</dbReference>
<dbReference type="PATRIC" id="fig|1415166.3.peg.5710"/>
<evidence type="ECO:0000259" key="2">
    <source>
        <dbReference type="Pfam" id="PF00905"/>
    </source>
</evidence>
<name>W5TMG0_9NOCA</name>
<dbReference type="AlphaFoldDB" id="W5TMG0"/>
<keyword evidence="5" id="KW-1185">Reference proteome</keyword>
<evidence type="ECO:0000313" key="5">
    <source>
        <dbReference type="Proteomes" id="UP000019150"/>
    </source>
</evidence>
<reference evidence="4 5" key="1">
    <citation type="journal article" date="2014" name="Appl. Environ. Microbiol.">
        <title>Insights into the Microbial Degradation of Rubber and Gutta-Percha by Analysis of the Complete Genome of Nocardia nova SH22a.</title>
        <authorList>
            <person name="Luo Q."/>
            <person name="Hiessl S."/>
            <person name="Poehlein A."/>
            <person name="Daniel R."/>
            <person name="Steinbuchel A."/>
        </authorList>
    </citation>
    <scope>NUCLEOTIDE SEQUENCE [LARGE SCALE GENOMIC DNA]</scope>
    <source>
        <strain evidence="4">SH22a</strain>
    </source>
</reference>
<gene>
    <name evidence="4" type="ORF">NONO_c55390</name>
</gene>
<dbReference type="EMBL" id="CP006850">
    <property type="protein sequence ID" value="AHH20319.1"/>
    <property type="molecule type" value="Genomic_DNA"/>
</dbReference>
<dbReference type="GO" id="GO:0071972">
    <property type="term" value="F:peptidoglycan L,D-transpeptidase activity"/>
    <property type="evidence" value="ECO:0007669"/>
    <property type="project" value="TreeGrafter"/>
</dbReference>
<dbReference type="GO" id="GO:0046677">
    <property type="term" value="P:response to antibiotic"/>
    <property type="evidence" value="ECO:0007669"/>
    <property type="project" value="InterPro"/>
</dbReference>
<proteinExistence type="predicted"/>
<dbReference type="Proteomes" id="UP000019150">
    <property type="component" value="Chromosome"/>
</dbReference>
<dbReference type="PANTHER" id="PTHR30627:SF24">
    <property type="entry name" value="PENICILLIN-BINDING PROTEIN 4B"/>
    <property type="match status" value="1"/>
</dbReference>
<dbReference type="PANTHER" id="PTHR30627">
    <property type="entry name" value="PEPTIDOGLYCAN D,D-TRANSPEPTIDASE"/>
    <property type="match status" value="1"/>
</dbReference>
<dbReference type="GO" id="GO:0005886">
    <property type="term" value="C:plasma membrane"/>
    <property type="evidence" value="ECO:0007669"/>
    <property type="project" value="TreeGrafter"/>
</dbReference>
<dbReference type="HOGENOM" id="CLU_025328_0_0_11"/>
<dbReference type="Pfam" id="PF05223">
    <property type="entry name" value="MecA_N"/>
    <property type="match status" value="1"/>
</dbReference>
<dbReference type="Gene3D" id="3.40.710.10">
    <property type="entry name" value="DD-peptidase/beta-lactamase superfamily"/>
    <property type="match status" value="1"/>
</dbReference>